<feature type="domain" description="Baseplate J-like central" evidence="2">
    <location>
        <begin position="207"/>
        <end position="274"/>
    </location>
</feature>
<proteinExistence type="predicted"/>
<evidence type="ECO:0000259" key="1">
    <source>
        <dbReference type="Pfam" id="PF04865"/>
    </source>
</evidence>
<feature type="domain" description="Baseplate protein J-like barrel" evidence="1">
    <location>
        <begin position="97"/>
        <end position="184"/>
    </location>
</feature>
<dbReference type="Proteomes" id="UP001224812">
    <property type="component" value="Unassembled WGS sequence"/>
</dbReference>
<protein>
    <submittedName>
        <fullName evidence="4">Baseplate J/gp47 family protein</fullName>
    </submittedName>
</protein>
<dbReference type="Pfam" id="PF26079">
    <property type="entry name" value="Baseplate_J_C"/>
    <property type="match status" value="1"/>
</dbReference>
<name>A0ABT9JN34_9PAST</name>
<keyword evidence="5" id="KW-1185">Reference proteome</keyword>
<reference evidence="4 5" key="1">
    <citation type="journal article" date="2023" name="Front. Microbiol.">
        <title>Phylogeography and host specificity of Pasteurellaceae pathogenic to sea-farmed fish in the north-east Atlantic.</title>
        <authorList>
            <person name="Gulla S."/>
            <person name="Colquhoun D.J."/>
            <person name="Olsen A.B."/>
            <person name="Spilsberg B."/>
            <person name="Lagesen K."/>
            <person name="Aakesson C.P."/>
            <person name="Strom S."/>
            <person name="Manji F."/>
            <person name="Birkbeck T.H."/>
            <person name="Nilsen H.K."/>
        </authorList>
    </citation>
    <scope>NUCLEOTIDE SEQUENCE [LARGE SCALE GENOMIC DNA]</scope>
    <source>
        <strain evidence="4 5">VIO11850</strain>
    </source>
</reference>
<organism evidence="4 5">
    <name type="scientific">Phocoenobacter skyensis</name>
    <dbReference type="NCBI Taxonomy" id="97481"/>
    <lineage>
        <taxon>Bacteria</taxon>
        <taxon>Pseudomonadati</taxon>
        <taxon>Pseudomonadota</taxon>
        <taxon>Gammaproteobacteria</taxon>
        <taxon>Pasteurellales</taxon>
        <taxon>Pasteurellaceae</taxon>
        <taxon>Phocoenobacter</taxon>
    </lineage>
</organism>
<accession>A0ABT9JN34</accession>
<dbReference type="InterPro" id="IPR014507">
    <property type="entry name" value="Baseplate_assembly_J_pred"/>
</dbReference>
<evidence type="ECO:0000259" key="2">
    <source>
        <dbReference type="Pfam" id="PF26078"/>
    </source>
</evidence>
<sequence length="371" mass="41292">MATKKRNEIKIVDDDIKLILSESVSDYEERTGKVLQPAHIERSIIQTYAYRELLVKKGINEAFLQTFPQFATGIALDLCGEPMGCYRLRDKPARTILRFSVEGEHNSIIIPEGTQVAVTEELYFETINDDVITPLISYVEIEAKANVTGNIGNDWEVGQIKQLKTQLATDLKVTVSNIDQSSGGVSEESDDNYRKRILLAPEAFSSCGSIEAYKYHTFSVSQAIADVDIDTPRGGLVKITVLTKDGKFDTRLFSDIQSYVSAEKRRPLCDTVEISSPVITEYQINAELILLEGYREDIVKTQARNALQFYLSDKTKKLGLDVVPSALISALRVEGVYDVILHSPNKLTIPKNGWAKCTSISVEVNGERSNG</sequence>
<dbReference type="EMBL" id="JASAVS010000026">
    <property type="protein sequence ID" value="MDP8086205.1"/>
    <property type="molecule type" value="Genomic_DNA"/>
</dbReference>
<evidence type="ECO:0000259" key="3">
    <source>
        <dbReference type="Pfam" id="PF26079"/>
    </source>
</evidence>
<dbReference type="InterPro" id="IPR006949">
    <property type="entry name" value="Barrel_Baseplate_J-like"/>
</dbReference>
<comment type="caution">
    <text evidence="4">The sequence shown here is derived from an EMBL/GenBank/DDBJ whole genome shotgun (WGS) entry which is preliminary data.</text>
</comment>
<dbReference type="PIRSF" id="PIRSF020481">
    <property type="entry name" value="BAP"/>
    <property type="match status" value="1"/>
</dbReference>
<evidence type="ECO:0000313" key="5">
    <source>
        <dbReference type="Proteomes" id="UP001224812"/>
    </source>
</evidence>
<feature type="domain" description="Baseplate J-like C-terminal" evidence="3">
    <location>
        <begin position="282"/>
        <end position="362"/>
    </location>
</feature>
<dbReference type="Pfam" id="PF26078">
    <property type="entry name" value="Baseplate_J_M"/>
    <property type="match status" value="1"/>
</dbReference>
<dbReference type="RefSeq" id="WP_306384007.1">
    <property type="nucleotide sequence ID" value="NZ_JASAVR010000025.1"/>
</dbReference>
<dbReference type="PANTHER" id="PTHR35862:SF1">
    <property type="entry name" value="FELS-2 PROPHAGE PROTEIN"/>
    <property type="match status" value="1"/>
</dbReference>
<dbReference type="Pfam" id="PF04865">
    <property type="entry name" value="Baseplate_J"/>
    <property type="match status" value="1"/>
</dbReference>
<evidence type="ECO:0000313" key="4">
    <source>
        <dbReference type="EMBL" id="MDP8086205.1"/>
    </source>
</evidence>
<dbReference type="InterPro" id="IPR058530">
    <property type="entry name" value="Baseplate_J-like_C"/>
</dbReference>
<gene>
    <name evidence="4" type="ORF">QJT92_09775</name>
</gene>
<dbReference type="InterPro" id="IPR052726">
    <property type="entry name" value="Phage_Baseplate_Hub"/>
</dbReference>
<dbReference type="PANTHER" id="PTHR35862">
    <property type="entry name" value="FELS-2 PROPHAGE PROTEIN"/>
    <property type="match status" value="1"/>
</dbReference>
<dbReference type="InterPro" id="IPR058531">
    <property type="entry name" value="Baseplate_J_M"/>
</dbReference>